<organism evidence="1 2">
    <name type="scientific">Candidatus Magnetobacterium bavaricum</name>
    <dbReference type="NCBI Taxonomy" id="29290"/>
    <lineage>
        <taxon>Bacteria</taxon>
        <taxon>Pseudomonadati</taxon>
        <taxon>Nitrospirota</taxon>
        <taxon>Thermodesulfovibrionia</taxon>
        <taxon>Thermodesulfovibrionales</taxon>
        <taxon>Candidatus Magnetobacteriaceae</taxon>
        <taxon>Candidatus Magnetobacterium</taxon>
    </lineage>
</organism>
<evidence type="ECO:0000313" key="1">
    <source>
        <dbReference type="EMBL" id="KJU83364.1"/>
    </source>
</evidence>
<dbReference type="EMBL" id="LACI01001933">
    <property type="protein sequence ID" value="KJU83364.1"/>
    <property type="molecule type" value="Genomic_DNA"/>
</dbReference>
<accession>A0A0F3GN27</accession>
<name>A0A0F3GN27_9BACT</name>
<evidence type="ECO:0000313" key="2">
    <source>
        <dbReference type="Proteomes" id="UP000033423"/>
    </source>
</evidence>
<dbReference type="AlphaFoldDB" id="A0A0F3GN27"/>
<dbReference type="Proteomes" id="UP000033423">
    <property type="component" value="Unassembled WGS sequence"/>
</dbReference>
<sequence>HGIAKLHISPLSAHLGAYKNICLIFEPADGLVFLPGAHLAAECYMGQLMLTNQAV</sequence>
<comment type="caution">
    <text evidence="1">The sequence shown here is derived from an EMBL/GenBank/DDBJ whole genome shotgun (WGS) entry which is preliminary data.</text>
</comment>
<protein>
    <submittedName>
        <fullName evidence="1">Uncharacterized protein</fullName>
    </submittedName>
</protein>
<keyword evidence="2" id="KW-1185">Reference proteome</keyword>
<reference evidence="1 2" key="1">
    <citation type="submission" date="2015-02" db="EMBL/GenBank/DDBJ databases">
        <title>Single-cell genomics of uncultivated deep-branching MTB reveals a conserved set of magnetosome genes.</title>
        <authorList>
            <person name="Kolinko S."/>
            <person name="Richter M."/>
            <person name="Glockner F.O."/>
            <person name="Brachmann A."/>
            <person name="Schuler D."/>
        </authorList>
    </citation>
    <scope>NUCLEOTIDE SEQUENCE [LARGE SCALE GENOMIC DNA]</scope>
    <source>
        <strain evidence="1">TM-1</strain>
    </source>
</reference>
<feature type="non-terminal residue" evidence="1">
    <location>
        <position position="1"/>
    </location>
</feature>
<gene>
    <name evidence="1" type="ORF">MBAV_004442</name>
</gene>
<proteinExistence type="predicted"/>